<dbReference type="FunFam" id="3.30.70.270:FF:000001">
    <property type="entry name" value="Diguanylate cyclase domain protein"/>
    <property type="match status" value="1"/>
</dbReference>
<dbReference type="Pfam" id="PF13426">
    <property type="entry name" value="PAS_9"/>
    <property type="match status" value="1"/>
</dbReference>
<dbReference type="SUPFAM" id="SSF55073">
    <property type="entry name" value="Nucleotide cyclase"/>
    <property type="match status" value="1"/>
</dbReference>
<evidence type="ECO:0000259" key="1">
    <source>
        <dbReference type="PROSITE" id="PS50112"/>
    </source>
</evidence>
<accession>A0A3B0X8G2</accession>
<dbReference type="FunFam" id="3.20.20.450:FF:000001">
    <property type="entry name" value="Cyclic di-GMP phosphodiesterase yahA"/>
    <property type="match status" value="1"/>
</dbReference>
<dbReference type="InterPro" id="IPR000160">
    <property type="entry name" value="GGDEF_dom"/>
</dbReference>
<sequence>GSMVLITDKDASIEYANPKLCSITEYKKEELINANAKVFQPEDIDMDVVSELWERINKGEDWQGEMQLRKKSGGKIWVLMSISSIKNKQSFITHFVTVFEDVSQLKAAHLRMEELAYVDSLTGLANRVLFRDRLEQVLKGLQRSGVTAALLYLDLDEFKRINDSMGHDVGDAVLMKVAETLRQCVRYQDTVARMGGDEFVILLTDIDGVSGASSVARKIMNAMSEPVHLLKKEILISPSIGITLAPTDSLNADILLKNADMAMYKAKSSGRNNYQFFTEEMNTKIVDHLEIENDLRHALDRNQLYMKYQPKCDIKTKKLVGVEALIRWNHPTRGELSPEYFIPIAETAGLMIKLGKWVLKIACREIKNIENQGFNDIELAVNLSTRQFRDPNLIETIQKTLSETDFRAVKLELEITETTLMEQIDHAVVLLDQIKALGISLTIDDFGTGYSSLNYLKRLPIDTLKIDKAFITDIPNDKDDMEISAAVIAMAHKLGLKVVAEGVSTEAHWAFLEKNKCDIAQGYFIGKPMSIKSLVEKFGNH</sequence>
<dbReference type="Gene3D" id="3.30.450.20">
    <property type="entry name" value="PAS domain"/>
    <property type="match status" value="1"/>
</dbReference>
<dbReference type="CDD" id="cd01949">
    <property type="entry name" value="GGDEF"/>
    <property type="match status" value="1"/>
</dbReference>
<feature type="domain" description="EAL" evidence="3">
    <location>
        <begin position="288"/>
        <end position="541"/>
    </location>
</feature>
<dbReference type="CDD" id="cd01948">
    <property type="entry name" value="EAL"/>
    <property type="match status" value="1"/>
</dbReference>
<dbReference type="PROSITE" id="PS50112">
    <property type="entry name" value="PAS"/>
    <property type="match status" value="1"/>
</dbReference>
<dbReference type="InterPro" id="IPR000700">
    <property type="entry name" value="PAS-assoc_C"/>
</dbReference>
<organism evidence="5">
    <name type="scientific">hydrothermal vent metagenome</name>
    <dbReference type="NCBI Taxonomy" id="652676"/>
    <lineage>
        <taxon>unclassified sequences</taxon>
        <taxon>metagenomes</taxon>
        <taxon>ecological metagenomes</taxon>
    </lineage>
</organism>
<evidence type="ECO:0000259" key="2">
    <source>
        <dbReference type="PROSITE" id="PS50113"/>
    </source>
</evidence>
<dbReference type="InterPro" id="IPR043128">
    <property type="entry name" value="Rev_trsase/Diguanyl_cyclase"/>
</dbReference>
<dbReference type="InterPro" id="IPR029787">
    <property type="entry name" value="Nucleotide_cyclase"/>
</dbReference>
<dbReference type="PANTHER" id="PTHR44757:SF2">
    <property type="entry name" value="BIOFILM ARCHITECTURE MAINTENANCE PROTEIN MBAA"/>
    <property type="match status" value="1"/>
</dbReference>
<dbReference type="InterPro" id="IPR000014">
    <property type="entry name" value="PAS"/>
</dbReference>
<dbReference type="EMBL" id="UOFH01000103">
    <property type="protein sequence ID" value="VAW59732.1"/>
    <property type="molecule type" value="Genomic_DNA"/>
</dbReference>
<evidence type="ECO:0000313" key="5">
    <source>
        <dbReference type="EMBL" id="VAW59732.1"/>
    </source>
</evidence>
<dbReference type="SUPFAM" id="SSF55785">
    <property type="entry name" value="PYP-like sensor domain (PAS domain)"/>
    <property type="match status" value="1"/>
</dbReference>
<name>A0A3B0X8G2_9ZZZZ</name>
<dbReference type="PROSITE" id="PS50887">
    <property type="entry name" value="GGDEF"/>
    <property type="match status" value="1"/>
</dbReference>
<dbReference type="CDD" id="cd00130">
    <property type="entry name" value="PAS"/>
    <property type="match status" value="1"/>
</dbReference>
<dbReference type="Pfam" id="PF00990">
    <property type="entry name" value="GGDEF"/>
    <property type="match status" value="1"/>
</dbReference>
<dbReference type="Gene3D" id="3.30.70.270">
    <property type="match status" value="1"/>
</dbReference>
<dbReference type="PANTHER" id="PTHR44757">
    <property type="entry name" value="DIGUANYLATE CYCLASE DGCP"/>
    <property type="match status" value="1"/>
</dbReference>
<evidence type="ECO:0000259" key="4">
    <source>
        <dbReference type="PROSITE" id="PS50887"/>
    </source>
</evidence>
<dbReference type="SMART" id="SM00052">
    <property type="entry name" value="EAL"/>
    <property type="match status" value="1"/>
</dbReference>
<dbReference type="NCBIfam" id="TIGR00254">
    <property type="entry name" value="GGDEF"/>
    <property type="match status" value="1"/>
</dbReference>
<dbReference type="InterPro" id="IPR001610">
    <property type="entry name" value="PAC"/>
</dbReference>
<dbReference type="PROSITE" id="PS50113">
    <property type="entry name" value="PAC"/>
    <property type="match status" value="1"/>
</dbReference>
<dbReference type="SMART" id="SM00086">
    <property type="entry name" value="PAC"/>
    <property type="match status" value="1"/>
</dbReference>
<dbReference type="Gene3D" id="3.20.20.450">
    <property type="entry name" value="EAL domain"/>
    <property type="match status" value="1"/>
</dbReference>
<protein>
    <submittedName>
        <fullName evidence="5">Diguanylate cyclase/phosphodiesterase (GGDEF &amp; EAL domains) with PAS/PAC sensor(S)</fullName>
    </submittedName>
</protein>
<dbReference type="InterPro" id="IPR052155">
    <property type="entry name" value="Biofilm_reg_signaling"/>
</dbReference>
<reference evidence="5" key="1">
    <citation type="submission" date="2018-06" db="EMBL/GenBank/DDBJ databases">
        <authorList>
            <person name="Zhirakovskaya E."/>
        </authorList>
    </citation>
    <scope>NUCLEOTIDE SEQUENCE</scope>
</reference>
<proteinExistence type="predicted"/>
<feature type="domain" description="PAS" evidence="1">
    <location>
        <begin position="1"/>
        <end position="43"/>
    </location>
</feature>
<dbReference type="PROSITE" id="PS50883">
    <property type="entry name" value="EAL"/>
    <property type="match status" value="1"/>
</dbReference>
<dbReference type="InterPro" id="IPR001633">
    <property type="entry name" value="EAL_dom"/>
</dbReference>
<dbReference type="AlphaFoldDB" id="A0A3B0X8G2"/>
<dbReference type="InterPro" id="IPR035965">
    <property type="entry name" value="PAS-like_dom_sf"/>
</dbReference>
<feature type="non-terminal residue" evidence="5">
    <location>
        <position position="1"/>
    </location>
</feature>
<evidence type="ECO:0000259" key="3">
    <source>
        <dbReference type="PROSITE" id="PS50883"/>
    </source>
</evidence>
<dbReference type="SMART" id="SM00267">
    <property type="entry name" value="GGDEF"/>
    <property type="match status" value="1"/>
</dbReference>
<dbReference type="Pfam" id="PF00563">
    <property type="entry name" value="EAL"/>
    <property type="match status" value="1"/>
</dbReference>
<feature type="domain" description="PAC" evidence="2">
    <location>
        <begin position="62"/>
        <end position="114"/>
    </location>
</feature>
<dbReference type="SUPFAM" id="SSF141868">
    <property type="entry name" value="EAL domain-like"/>
    <property type="match status" value="1"/>
</dbReference>
<dbReference type="InterPro" id="IPR035919">
    <property type="entry name" value="EAL_sf"/>
</dbReference>
<dbReference type="NCBIfam" id="TIGR00229">
    <property type="entry name" value="sensory_box"/>
    <property type="match status" value="1"/>
</dbReference>
<gene>
    <name evidence="5" type="ORF">MNBD_GAMMA08-1488</name>
</gene>
<feature type="domain" description="GGDEF" evidence="4">
    <location>
        <begin position="146"/>
        <end position="279"/>
    </location>
</feature>